<accession>A0A810N3T4</accession>
<dbReference type="Pfam" id="PF00005">
    <property type="entry name" value="ABC_tran"/>
    <property type="match status" value="1"/>
</dbReference>
<dbReference type="PANTHER" id="PTHR43152:SF2">
    <property type="entry name" value="DRUG RESISTANCE ABC TRANSPORTER"/>
    <property type="match status" value="1"/>
</dbReference>
<evidence type="ECO:0000256" key="8">
    <source>
        <dbReference type="ARBA" id="ARBA00022881"/>
    </source>
</evidence>
<evidence type="ECO:0000256" key="2">
    <source>
        <dbReference type="ARBA" id="ARBA00022490"/>
    </source>
</evidence>
<keyword evidence="6" id="KW-0228">DNA excision</keyword>
<dbReference type="Proteomes" id="UP000680866">
    <property type="component" value="Chromosome"/>
</dbReference>
<dbReference type="GO" id="GO:0003677">
    <property type="term" value="F:DNA binding"/>
    <property type="evidence" value="ECO:0007669"/>
    <property type="project" value="UniProtKB-KW"/>
</dbReference>
<dbReference type="SUPFAM" id="SSF52540">
    <property type="entry name" value="P-loop containing nucleoside triphosphate hydrolases"/>
    <property type="match status" value="2"/>
</dbReference>
<keyword evidence="16" id="KW-1185">Reference proteome</keyword>
<evidence type="ECO:0000313" key="16">
    <source>
        <dbReference type="Proteomes" id="UP000680866"/>
    </source>
</evidence>
<evidence type="ECO:0000256" key="12">
    <source>
        <dbReference type="ARBA" id="ARBA00039316"/>
    </source>
</evidence>
<protein>
    <recommendedName>
        <fullName evidence="12">UvrABC system protein A</fullName>
    </recommendedName>
    <alternativeName>
        <fullName evidence="13">Excinuclease ABC subunit A</fullName>
    </alternativeName>
</protein>
<dbReference type="KEGG" id="pry:Prubr_42550"/>
<evidence type="ECO:0000256" key="3">
    <source>
        <dbReference type="ARBA" id="ARBA00022737"/>
    </source>
</evidence>
<keyword evidence="3" id="KW-0677">Repeat</keyword>
<evidence type="ECO:0000256" key="13">
    <source>
        <dbReference type="ARBA" id="ARBA00042156"/>
    </source>
</evidence>
<dbReference type="GO" id="GO:0006281">
    <property type="term" value="P:DNA repair"/>
    <property type="evidence" value="ECO:0007669"/>
    <property type="project" value="UniProtKB-KW"/>
</dbReference>
<evidence type="ECO:0000259" key="14">
    <source>
        <dbReference type="PROSITE" id="PS50893"/>
    </source>
</evidence>
<dbReference type="GO" id="GO:0004518">
    <property type="term" value="F:nuclease activity"/>
    <property type="evidence" value="ECO:0007669"/>
    <property type="project" value="UniProtKB-KW"/>
</dbReference>
<dbReference type="InterPro" id="IPR027417">
    <property type="entry name" value="P-loop_NTPase"/>
</dbReference>
<dbReference type="Gene3D" id="1.10.8.280">
    <property type="entry name" value="ABC transporter ATPase domain-like"/>
    <property type="match status" value="1"/>
</dbReference>
<keyword evidence="10" id="KW-0234">DNA repair</keyword>
<evidence type="ECO:0000256" key="5">
    <source>
        <dbReference type="ARBA" id="ARBA00022763"/>
    </source>
</evidence>
<evidence type="ECO:0000256" key="9">
    <source>
        <dbReference type="ARBA" id="ARBA00023125"/>
    </source>
</evidence>
<feature type="domain" description="ABC transporter" evidence="14">
    <location>
        <begin position="481"/>
        <end position="782"/>
    </location>
</feature>
<evidence type="ECO:0000313" key="15">
    <source>
        <dbReference type="EMBL" id="BCJ67234.1"/>
    </source>
</evidence>
<keyword evidence="5" id="KW-0227">DNA damage</keyword>
<name>A0A810N3T4_9ACTN</name>
<evidence type="ECO:0000256" key="1">
    <source>
        <dbReference type="ARBA" id="ARBA00004496"/>
    </source>
</evidence>
<sequence length="793" mass="84232">MNTATGTDIQSTGPQDADSHDLIRVYGARENNLRDVSVELPKRRLTVFTGVSGSGKSSLVFSTIAAESQRLINETYSAFVQGFMPTLARPEVDVLEGLTTAIIVDQERMGADTRSTVGTATDANAMLRILFSRLGQPHVGSPGAFSFNVASVRASGAITVGGGKTVKQTYTRTGGMCPRCEGRGSVTDFDLSALYDDSKSINEGALTIPGYSIDGWYGRIFSGCGFFDPDKPIRRFTKKELDELLHKEPTRIKVEGVNVTYEGLIPRIQKSFLTKDREAMQPHIRAFVDRAITFTTCPECGGTRLSEAARSSKIRGISIADACAMQISDLADWVRDLDEPSVAPLLATLRQILDSFVEIGLGYLSLDRPSGTLSGGEAQRTKMIRHLGSALTDVTYVFDEPTAGLHPHDIQRMNDLLRRLRNKGNTVLVVEHKPETIVIADHVVDLGPGAGTAGGTVCFEGTVEGLRASGTITGRHLDDRARLKDKVRTPTGALEIRGASTHNLRSVDVDIPLGVLVVVTGVAGSGKSSLVHGSIPAGAGVVSVDQGAIKGSRRSNPATYTGLLEPVRKAFAKANGVKPALFSANSEGACPVCNGAGVVYTDLGMMAGIATTCEECEGKRFQAAVLEYHLGGRDISEVLAMPVTQAEEFFGAGEARIPAAHAILRRLADVGLGYLSLGQPLTTLSGGERQRLKLATHMAEKGGVYVLDEPTTGLHLADIEHLLGLLDRLVDAGKSVIVVEHHQAVMAHADWIIDLGPGAGHDGGRVVFEGIPADLVAARSTLTGQHLAAYVGG</sequence>
<keyword evidence="9" id="KW-0238">DNA-binding</keyword>
<keyword evidence="4" id="KW-0547">Nucleotide-binding</keyword>
<dbReference type="AlphaFoldDB" id="A0A810N3T4"/>
<keyword evidence="7" id="KW-0067">ATP-binding</keyword>
<proteinExistence type="inferred from homology"/>
<evidence type="ECO:0000256" key="7">
    <source>
        <dbReference type="ARBA" id="ARBA00022840"/>
    </source>
</evidence>
<dbReference type="RefSeq" id="WP_212816588.1">
    <property type="nucleotide sequence ID" value="NZ_AP023359.1"/>
</dbReference>
<dbReference type="EMBL" id="AP023359">
    <property type="protein sequence ID" value="BCJ67234.1"/>
    <property type="molecule type" value="Genomic_DNA"/>
</dbReference>
<keyword evidence="8" id="KW-0267">Excision nuclease</keyword>
<evidence type="ECO:0000256" key="6">
    <source>
        <dbReference type="ARBA" id="ARBA00022769"/>
    </source>
</evidence>
<comment type="similarity">
    <text evidence="11">Belongs to the ABC transporter superfamily. UvrA family.</text>
</comment>
<comment type="subcellular location">
    <subcellularLocation>
        <location evidence="1">Cytoplasm</location>
    </subcellularLocation>
</comment>
<dbReference type="PANTHER" id="PTHR43152">
    <property type="entry name" value="UVRABC SYSTEM PROTEIN A"/>
    <property type="match status" value="1"/>
</dbReference>
<reference evidence="15" key="1">
    <citation type="submission" date="2020-08" db="EMBL/GenBank/DDBJ databases">
        <title>Whole genome shotgun sequence of Polymorphospora rubra NBRC 101157.</title>
        <authorList>
            <person name="Komaki H."/>
            <person name="Tamura T."/>
        </authorList>
    </citation>
    <scope>NUCLEOTIDE SEQUENCE</scope>
    <source>
        <strain evidence="15">NBRC 101157</strain>
    </source>
</reference>
<gene>
    <name evidence="15" type="ORF">Prubr_42550</name>
</gene>
<keyword evidence="2" id="KW-0963">Cytoplasm</keyword>
<evidence type="ECO:0000256" key="4">
    <source>
        <dbReference type="ARBA" id="ARBA00022741"/>
    </source>
</evidence>
<feature type="domain" description="ABC transporter" evidence="14">
    <location>
        <begin position="17"/>
        <end position="473"/>
    </location>
</feature>
<dbReference type="PROSITE" id="PS50893">
    <property type="entry name" value="ABC_TRANSPORTER_2"/>
    <property type="match status" value="2"/>
</dbReference>
<dbReference type="GO" id="GO:0005737">
    <property type="term" value="C:cytoplasm"/>
    <property type="evidence" value="ECO:0007669"/>
    <property type="project" value="UniProtKB-SubCell"/>
</dbReference>
<organism evidence="15 16">
    <name type="scientific">Polymorphospora rubra</name>
    <dbReference type="NCBI Taxonomy" id="338584"/>
    <lineage>
        <taxon>Bacteria</taxon>
        <taxon>Bacillati</taxon>
        <taxon>Actinomycetota</taxon>
        <taxon>Actinomycetes</taxon>
        <taxon>Micromonosporales</taxon>
        <taxon>Micromonosporaceae</taxon>
        <taxon>Polymorphospora</taxon>
    </lineage>
</organism>
<evidence type="ECO:0000256" key="11">
    <source>
        <dbReference type="ARBA" id="ARBA00038000"/>
    </source>
</evidence>
<dbReference type="InterPro" id="IPR003439">
    <property type="entry name" value="ABC_transporter-like_ATP-bd"/>
</dbReference>
<dbReference type="GO" id="GO:0016887">
    <property type="term" value="F:ATP hydrolysis activity"/>
    <property type="evidence" value="ECO:0007669"/>
    <property type="project" value="InterPro"/>
</dbReference>
<evidence type="ECO:0000256" key="10">
    <source>
        <dbReference type="ARBA" id="ARBA00023204"/>
    </source>
</evidence>
<dbReference type="Gene3D" id="3.40.50.300">
    <property type="entry name" value="P-loop containing nucleotide triphosphate hydrolases"/>
    <property type="match status" value="3"/>
</dbReference>
<dbReference type="GO" id="GO:0005524">
    <property type="term" value="F:ATP binding"/>
    <property type="evidence" value="ECO:0007669"/>
    <property type="project" value="UniProtKB-KW"/>
</dbReference>
<dbReference type="Gene3D" id="1.20.1580.10">
    <property type="entry name" value="ABC transporter ATPase like domain"/>
    <property type="match status" value="2"/>
</dbReference>